<dbReference type="InterPro" id="IPR050266">
    <property type="entry name" value="AB_hydrolase_sf"/>
</dbReference>
<dbReference type="InterPro" id="IPR000639">
    <property type="entry name" value="Epox_hydrolase-like"/>
</dbReference>
<gene>
    <name evidence="2" type="ORF">G1H19_15530</name>
</gene>
<dbReference type="SUPFAM" id="SSF53474">
    <property type="entry name" value="alpha/beta-Hydrolases"/>
    <property type="match status" value="1"/>
</dbReference>
<organism evidence="2 3">
    <name type="scientific">Goekera deserti</name>
    <dbReference type="NCBI Taxonomy" id="2497753"/>
    <lineage>
        <taxon>Bacteria</taxon>
        <taxon>Bacillati</taxon>
        <taxon>Actinomycetota</taxon>
        <taxon>Actinomycetes</taxon>
        <taxon>Geodermatophilales</taxon>
        <taxon>Geodermatophilaceae</taxon>
        <taxon>Goekera</taxon>
    </lineage>
</organism>
<proteinExistence type="predicted"/>
<dbReference type="InterPro" id="IPR029058">
    <property type="entry name" value="AB_hydrolase_fold"/>
</dbReference>
<dbReference type="InterPro" id="IPR000073">
    <property type="entry name" value="AB_hydrolase_1"/>
</dbReference>
<dbReference type="Pfam" id="PF00561">
    <property type="entry name" value="Abhydrolase_1"/>
    <property type="match status" value="1"/>
</dbReference>
<dbReference type="PANTHER" id="PTHR43798">
    <property type="entry name" value="MONOACYLGLYCEROL LIPASE"/>
    <property type="match status" value="1"/>
</dbReference>
<accession>A0A7K3WHN2</accession>
<reference evidence="2 3" key="1">
    <citation type="submission" date="2020-02" db="EMBL/GenBank/DDBJ databases">
        <title>The whole genome sequence of CPCC 205119.</title>
        <authorList>
            <person name="Jiang Z."/>
        </authorList>
    </citation>
    <scope>NUCLEOTIDE SEQUENCE [LARGE SCALE GENOMIC DNA]</scope>
    <source>
        <strain evidence="2 3">CPCC 205119</strain>
    </source>
</reference>
<sequence>MSVVDLGEVQLFVTDTGPLSGVGAPPVLLVHGWTCDSHDWSDQLDSLATRHRVIAPDLRGHGRSSTPAAGYTAQHHAADLVALLDRLDVGPVVVIGHSLGAVVAAALAVEHPERVLATVVVEPAYGQPPPALEWLVGVADQFGTQDGNALAADLQAATEPTAPARQRAWHRRRTLGMAPALLARTFRDMYVVPEQVSGQPATDRYLAGRRCPTLAFHRLPDMADWERGVLTHPASRAVSWEGSGHWLHQERPVEFNRLVLDWLADLPVAGHPADRPALQGTA</sequence>
<evidence type="ECO:0000313" key="2">
    <source>
        <dbReference type="EMBL" id="NEL55399.1"/>
    </source>
</evidence>
<comment type="caution">
    <text evidence="2">The sequence shown here is derived from an EMBL/GenBank/DDBJ whole genome shotgun (WGS) entry which is preliminary data.</text>
</comment>
<evidence type="ECO:0000259" key="1">
    <source>
        <dbReference type="Pfam" id="PF00561"/>
    </source>
</evidence>
<dbReference type="RefSeq" id="WP_152727344.1">
    <property type="nucleotide sequence ID" value="NZ_JAABOZ010000001.1"/>
</dbReference>
<dbReference type="EMBL" id="JAAGWK010000022">
    <property type="protein sequence ID" value="NEL55399.1"/>
    <property type="molecule type" value="Genomic_DNA"/>
</dbReference>
<dbReference type="AlphaFoldDB" id="A0A7K3WHN2"/>
<name>A0A7K3WHN2_9ACTN</name>
<dbReference type="PRINTS" id="PR00111">
    <property type="entry name" value="ABHYDROLASE"/>
</dbReference>
<dbReference type="Gene3D" id="3.40.50.1820">
    <property type="entry name" value="alpha/beta hydrolase"/>
    <property type="match status" value="1"/>
</dbReference>
<evidence type="ECO:0000313" key="3">
    <source>
        <dbReference type="Proteomes" id="UP000470470"/>
    </source>
</evidence>
<dbReference type="PRINTS" id="PR00412">
    <property type="entry name" value="EPOXHYDRLASE"/>
</dbReference>
<keyword evidence="3" id="KW-1185">Reference proteome</keyword>
<protein>
    <submittedName>
        <fullName evidence="2">Alpha/beta hydrolase</fullName>
    </submittedName>
</protein>
<keyword evidence="2" id="KW-0378">Hydrolase</keyword>
<dbReference type="GO" id="GO:0016787">
    <property type="term" value="F:hydrolase activity"/>
    <property type="evidence" value="ECO:0007669"/>
    <property type="project" value="UniProtKB-KW"/>
</dbReference>
<dbReference type="Proteomes" id="UP000470470">
    <property type="component" value="Unassembled WGS sequence"/>
</dbReference>
<feature type="domain" description="AB hydrolase-1" evidence="1">
    <location>
        <begin position="25"/>
        <end position="178"/>
    </location>
</feature>